<accession>A0ACC0KZN3</accession>
<keyword evidence="2" id="KW-1185">Reference proteome</keyword>
<gene>
    <name evidence="1" type="ORF">MSG28_015153</name>
</gene>
<dbReference type="Proteomes" id="UP001064048">
    <property type="component" value="Chromosome 27"/>
</dbReference>
<comment type="caution">
    <text evidence="1">The sequence shown here is derived from an EMBL/GenBank/DDBJ whole genome shotgun (WGS) entry which is preliminary data.</text>
</comment>
<name>A0ACC0KZN3_CHOFU</name>
<proteinExistence type="predicted"/>
<dbReference type="EMBL" id="CM046127">
    <property type="protein sequence ID" value="KAI8441571.1"/>
    <property type="molecule type" value="Genomic_DNA"/>
</dbReference>
<protein>
    <submittedName>
        <fullName evidence="1">Uncharacterized protein</fullName>
    </submittedName>
</protein>
<organism evidence="1 2">
    <name type="scientific">Choristoneura fumiferana</name>
    <name type="common">Spruce budworm moth</name>
    <name type="synonym">Archips fumiferana</name>
    <dbReference type="NCBI Taxonomy" id="7141"/>
    <lineage>
        <taxon>Eukaryota</taxon>
        <taxon>Metazoa</taxon>
        <taxon>Ecdysozoa</taxon>
        <taxon>Arthropoda</taxon>
        <taxon>Hexapoda</taxon>
        <taxon>Insecta</taxon>
        <taxon>Pterygota</taxon>
        <taxon>Neoptera</taxon>
        <taxon>Endopterygota</taxon>
        <taxon>Lepidoptera</taxon>
        <taxon>Glossata</taxon>
        <taxon>Ditrysia</taxon>
        <taxon>Tortricoidea</taxon>
        <taxon>Tortricidae</taxon>
        <taxon>Tortricinae</taxon>
        <taxon>Choristoneura</taxon>
    </lineage>
</organism>
<reference evidence="1 2" key="1">
    <citation type="journal article" date="2022" name="Genome Biol. Evol.">
        <title>The Spruce Budworm Genome: Reconstructing the Evolutionary History of Antifreeze Proteins.</title>
        <authorList>
            <person name="Beliveau C."/>
            <person name="Gagne P."/>
            <person name="Picq S."/>
            <person name="Vernygora O."/>
            <person name="Keeling C.I."/>
            <person name="Pinkney K."/>
            <person name="Doucet D."/>
            <person name="Wen F."/>
            <person name="Johnston J.S."/>
            <person name="Maaroufi H."/>
            <person name="Boyle B."/>
            <person name="Laroche J."/>
            <person name="Dewar K."/>
            <person name="Juretic N."/>
            <person name="Blackburn G."/>
            <person name="Nisole A."/>
            <person name="Brunet B."/>
            <person name="Brandao M."/>
            <person name="Lumley L."/>
            <person name="Duan J."/>
            <person name="Quan G."/>
            <person name="Lucarotti C.J."/>
            <person name="Roe A.D."/>
            <person name="Sperling F.A.H."/>
            <person name="Levesque R.C."/>
            <person name="Cusson M."/>
        </authorList>
    </citation>
    <scope>NUCLEOTIDE SEQUENCE [LARGE SCALE GENOMIC DNA]</scope>
    <source>
        <strain evidence="1">Glfc:IPQL:Cfum</strain>
    </source>
</reference>
<sequence length="180" mass="20496">MENEQVGLLMEYFDYVRALWRDAGVKECFKRSNEYQLIDKKIYAVAIEYGHCKLIVEASSNNLHCSVIRNFGPLWPQVQTDIVHPSPYWAFSFSGTVPRVPHFLDRIDLIEKSDYVPSDADILRCRQKTSGIQKIEFKVKDKGLRICNYASKVFTLTQDGGSVAPLHCEAQSLGEDKACS</sequence>
<evidence type="ECO:0000313" key="2">
    <source>
        <dbReference type="Proteomes" id="UP001064048"/>
    </source>
</evidence>
<evidence type="ECO:0000313" key="1">
    <source>
        <dbReference type="EMBL" id="KAI8441571.1"/>
    </source>
</evidence>